<dbReference type="AlphaFoldDB" id="A0A0K8P283"/>
<dbReference type="OrthoDB" id="5363112at2"/>
<organism evidence="2 3">
    <name type="scientific">Piscinibacter sakaiensis</name>
    <name type="common">Ideonella sakaiensis</name>
    <dbReference type="NCBI Taxonomy" id="1547922"/>
    <lineage>
        <taxon>Bacteria</taxon>
        <taxon>Pseudomonadati</taxon>
        <taxon>Pseudomonadota</taxon>
        <taxon>Betaproteobacteria</taxon>
        <taxon>Burkholderiales</taxon>
        <taxon>Sphaerotilaceae</taxon>
        <taxon>Piscinibacter</taxon>
    </lineage>
</organism>
<reference evidence="3" key="1">
    <citation type="submission" date="2015-07" db="EMBL/GenBank/DDBJ databases">
        <title>Discovery of a poly(ethylene terephthalate assimilation.</title>
        <authorList>
            <person name="Yoshida S."/>
            <person name="Hiraga K."/>
            <person name="Takehana T."/>
            <person name="Taniguchi I."/>
            <person name="Yamaji H."/>
            <person name="Maeda Y."/>
            <person name="Toyohara K."/>
            <person name="Miyamoto K."/>
            <person name="Kimura Y."/>
            <person name="Oda K."/>
        </authorList>
    </citation>
    <scope>NUCLEOTIDE SEQUENCE [LARGE SCALE GENOMIC DNA]</scope>
    <source>
        <strain evidence="3">NBRC 110686 / TISTR 2288 / 201-F6</strain>
    </source>
</reference>
<keyword evidence="1" id="KW-0812">Transmembrane</keyword>
<keyword evidence="1" id="KW-0472">Membrane</keyword>
<dbReference type="EMBL" id="BBYR01000039">
    <property type="protein sequence ID" value="GAP36787.1"/>
    <property type="molecule type" value="Genomic_DNA"/>
</dbReference>
<gene>
    <name evidence="2" type="ORF">ISF6_2627</name>
</gene>
<name>A0A0K8P283_PISS1</name>
<feature type="transmembrane region" description="Helical" evidence="1">
    <location>
        <begin position="73"/>
        <end position="92"/>
    </location>
</feature>
<comment type="caution">
    <text evidence="2">The sequence shown here is derived from an EMBL/GenBank/DDBJ whole genome shotgun (WGS) entry which is preliminary data.</text>
</comment>
<evidence type="ECO:0000256" key="1">
    <source>
        <dbReference type="SAM" id="Phobius"/>
    </source>
</evidence>
<dbReference type="RefSeq" id="WP_157548967.1">
    <property type="nucleotide sequence ID" value="NZ_BBYR01000039.1"/>
</dbReference>
<dbReference type="Proteomes" id="UP000037660">
    <property type="component" value="Unassembled WGS sequence"/>
</dbReference>
<sequence>MRLQRDWTTPLTMGAFGLVAVTGLLMFFHLDSGLNKTAHEWLSWVLVAGVAAHAAVNAAGLQRHLAGWRGRSVLGAAALLLAASFVPLGPAGDGPPFLGAMRALADAPVPVLAQVAGTTPEAMRDRLRAAGHAPASDADTARTLAGSDLGEQMRLLSRVLRPAGG</sequence>
<feature type="transmembrane region" description="Helical" evidence="1">
    <location>
        <begin position="41"/>
        <end position="61"/>
    </location>
</feature>
<evidence type="ECO:0000313" key="2">
    <source>
        <dbReference type="EMBL" id="GAP36787.1"/>
    </source>
</evidence>
<proteinExistence type="predicted"/>
<dbReference type="STRING" id="1547922.ISF6_2627"/>
<keyword evidence="3" id="KW-1185">Reference proteome</keyword>
<feature type="transmembrane region" description="Helical" evidence="1">
    <location>
        <begin position="7"/>
        <end position="29"/>
    </location>
</feature>
<accession>A0A0K8P283</accession>
<protein>
    <submittedName>
        <fullName evidence="2">Uncharacterized protein</fullName>
    </submittedName>
</protein>
<keyword evidence="1" id="KW-1133">Transmembrane helix</keyword>
<reference evidence="2 3" key="2">
    <citation type="journal article" date="2016" name="Science">
        <title>A bacterium that degrades and assimilates poly(ethylene terephthalate).</title>
        <authorList>
            <person name="Yoshida S."/>
            <person name="Hiraga K."/>
            <person name="Takehana T."/>
            <person name="Taniguchi I."/>
            <person name="Yamaji H."/>
            <person name="Maeda Y."/>
            <person name="Toyohara K."/>
            <person name="Miyamoto K."/>
            <person name="Kimura Y."/>
            <person name="Oda K."/>
        </authorList>
    </citation>
    <scope>NUCLEOTIDE SEQUENCE [LARGE SCALE GENOMIC DNA]</scope>
    <source>
        <strain evidence="3">NBRC 110686 / TISTR 2288 / 201-F6</strain>
    </source>
</reference>
<evidence type="ECO:0000313" key="3">
    <source>
        <dbReference type="Proteomes" id="UP000037660"/>
    </source>
</evidence>